<proteinExistence type="inferred from homology"/>
<dbReference type="Gene3D" id="3.40.50.300">
    <property type="entry name" value="P-loop containing nucleotide triphosphate hydrolases"/>
    <property type="match status" value="1"/>
</dbReference>
<comment type="caution">
    <text evidence="9">Lacks conserved residue(s) required for the propagation of feature annotation.</text>
</comment>
<evidence type="ECO:0000256" key="5">
    <source>
        <dbReference type="ARBA" id="ARBA00022756"/>
    </source>
</evidence>
<keyword evidence="6 9" id="KW-0067">ATP-binding</keyword>
<feature type="binding site" evidence="9">
    <location>
        <position position="41"/>
    </location>
    <ligand>
        <name>substrate</name>
    </ligand>
</feature>
<keyword evidence="2 9" id="KW-0436">Ligase</keyword>
<feature type="binding site" evidence="9">
    <location>
        <position position="213"/>
    </location>
    <ligand>
        <name>ATP</name>
        <dbReference type="ChEBI" id="CHEBI:30616"/>
    </ligand>
</feature>
<dbReference type="GO" id="GO:0005524">
    <property type="term" value="F:ATP binding"/>
    <property type="evidence" value="ECO:0007669"/>
    <property type="project" value="UniProtKB-UniRule"/>
</dbReference>
<dbReference type="SUPFAM" id="SSF52540">
    <property type="entry name" value="P-loop containing nucleoside triphosphate hydrolases"/>
    <property type="match status" value="1"/>
</dbReference>
<dbReference type="InterPro" id="IPR004472">
    <property type="entry name" value="DTB_synth_BioD"/>
</dbReference>
<feature type="binding site" evidence="9">
    <location>
        <begin position="122"/>
        <end position="125"/>
    </location>
    <ligand>
        <name>ATP</name>
        <dbReference type="ChEBI" id="CHEBI:30616"/>
    </ligand>
</feature>
<keyword evidence="11" id="KW-1185">Reference proteome</keyword>
<protein>
    <recommendedName>
        <fullName evidence="9">ATP-dependent dethiobiotin synthetase BioD</fullName>
        <ecNumber evidence="9">6.3.3.3</ecNumber>
    </recommendedName>
    <alternativeName>
        <fullName evidence="9">DTB synthetase</fullName>
        <shortName evidence="9">DTBS</shortName>
    </alternativeName>
    <alternativeName>
        <fullName evidence="9">Dethiobiotin synthase</fullName>
    </alternativeName>
</protein>
<dbReference type="AlphaFoldDB" id="A0A839TH20"/>
<dbReference type="CDD" id="cd03109">
    <property type="entry name" value="DTBS"/>
    <property type="match status" value="1"/>
</dbReference>
<accession>A0A839TH20</accession>
<comment type="catalytic activity">
    <reaction evidence="8">
        <text>(7R,8S)-8-amino-7-(carboxyamino)nonanoate + ATP = (4R,5S)-dethiobiotin + ADP + phosphate + H(+)</text>
        <dbReference type="Rhea" id="RHEA:63684"/>
        <dbReference type="ChEBI" id="CHEBI:15378"/>
        <dbReference type="ChEBI" id="CHEBI:30616"/>
        <dbReference type="ChEBI" id="CHEBI:43474"/>
        <dbReference type="ChEBI" id="CHEBI:149470"/>
        <dbReference type="ChEBI" id="CHEBI:149473"/>
        <dbReference type="ChEBI" id="CHEBI:456216"/>
    </reaction>
</comment>
<dbReference type="Proteomes" id="UP000588111">
    <property type="component" value="Unassembled WGS sequence"/>
</dbReference>
<dbReference type="EMBL" id="JACHXL010000002">
    <property type="protein sequence ID" value="MBB3106833.1"/>
    <property type="molecule type" value="Genomic_DNA"/>
</dbReference>
<comment type="subcellular location">
    <subcellularLocation>
        <location evidence="9">Cytoplasm</location>
    </subcellularLocation>
</comment>
<comment type="pathway">
    <text evidence="9">Cofactor biosynthesis; biotin biosynthesis; biotin from 7,8-diaminononanoate: step 1/2.</text>
</comment>
<dbReference type="NCBIfam" id="TIGR00347">
    <property type="entry name" value="bioD"/>
    <property type="match status" value="1"/>
</dbReference>
<dbReference type="EC" id="6.3.3.3" evidence="9"/>
<feature type="binding site" evidence="9">
    <location>
        <position position="16"/>
    </location>
    <ligand>
        <name>Mg(2+)</name>
        <dbReference type="ChEBI" id="CHEBI:18420"/>
    </ligand>
</feature>
<evidence type="ECO:0000256" key="9">
    <source>
        <dbReference type="HAMAP-Rule" id="MF_00336"/>
    </source>
</evidence>
<evidence type="ECO:0000256" key="7">
    <source>
        <dbReference type="ARBA" id="ARBA00022842"/>
    </source>
</evidence>
<comment type="caution">
    <text evidence="10">The sequence shown here is derived from an EMBL/GenBank/DDBJ whole genome shotgun (WGS) entry which is preliminary data.</text>
</comment>
<feature type="binding site" evidence="9">
    <location>
        <position position="57"/>
    </location>
    <ligand>
        <name>ATP</name>
        <dbReference type="ChEBI" id="CHEBI:30616"/>
    </ligand>
</feature>
<evidence type="ECO:0000256" key="4">
    <source>
        <dbReference type="ARBA" id="ARBA00022741"/>
    </source>
</evidence>
<organism evidence="10 11">
    <name type="scientific">Psychrobacter luti</name>
    <dbReference type="NCBI Taxonomy" id="198481"/>
    <lineage>
        <taxon>Bacteria</taxon>
        <taxon>Pseudomonadati</taxon>
        <taxon>Pseudomonadota</taxon>
        <taxon>Gammaproteobacteria</taxon>
        <taxon>Moraxellales</taxon>
        <taxon>Moraxellaceae</taxon>
        <taxon>Psychrobacter</taxon>
    </lineage>
</organism>
<feature type="binding site" evidence="9">
    <location>
        <begin position="182"/>
        <end position="183"/>
    </location>
    <ligand>
        <name>ATP</name>
        <dbReference type="ChEBI" id="CHEBI:30616"/>
    </ligand>
</feature>
<keyword evidence="3 9" id="KW-0479">Metal-binding</keyword>
<dbReference type="GO" id="GO:0004141">
    <property type="term" value="F:dethiobiotin synthase activity"/>
    <property type="evidence" value="ECO:0007669"/>
    <property type="project" value="UniProtKB-UniRule"/>
</dbReference>
<dbReference type="GO" id="GO:0005829">
    <property type="term" value="C:cytosol"/>
    <property type="evidence" value="ECO:0007669"/>
    <property type="project" value="TreeGrafter"/>
</dbReference>
<evidence type="ECO:0000256" key="2">
    <source>
        <dbReference type="ARBA" id="ARBA00022598"/>
    </source>
</evidence>
<evidence type="ECO:0000313" key="11">
    <source>
        <dbReference type="Proteomes" id="UP000588111"/>
    </source>
</evidence>
<sequence length="246" mass="26837">MSVLFISGIDTDIGKTYATGMIAKALIQQGINVITQKLVQTGVSVNSASGEMNIADDIVTHRQLMGIPLQPCDIDSTTCPYRYEKPASPHLAVKLANAALDPNVITNATKSLQTNYEVVLLEGVGGLLVPITEQLLTLDYITTQGYPVILVTSGRLGSINHTLLSLEAIKARGLTVHSVIYNHIHDTADNTDTEIANSSIDYLKNYLAQNYPNAHWLQLPCQAKNKFEEEINGDLILPQHFIEAII</sequence>
<comment type="subunit">
    <text evidence="9">Homodimer.</text>
</comment>
<dbReference type="GO" id="GO:0009102">
    <property type="term" value="P:biotin biosynthetic process"/>
    <property type="evidence" value="ECO:0007669"/>
    <property type="project" value="UniProtKB-UniRule"/>
</dbReference>
<keyword evidence="5 9" id="KW-0093">Biotin biosynthesis</keyword>
<dbReference type="HAMAP" id="MF_00336">
    <property type="entry name" value="BioD"/>
    <property type="match status" value="1"/>
</dbReference>
<keyword evidence="1 9" id="KW-0963">Cytoplasm</keyword>
<dbReference type="GO" id="GO:0000287">
    <property type="term" value="F:magnesium ion binding"/>
    <property type="evidence" value="ECO:0007669"/>
    <property type="project" value="UniProtKB-UniRule"/>
</dbReference>
<feature type="binding site" evidence="9">
    <location>
        <begin position="12"/>
        <end position="17"/>
    </location>
    <ligand>
        <name>ATP</name>
        <dbReference type="ChEBI" id="CHEBI:30616"/>
    </ligand>
</feature>
<feature type="binding site" evidence="9">
    <location>
        <position position="122"/>
    </location>
    <ligand>
        <name>Mg(2+)</name>
        <dbReference type="ChEBI" id="CHEBI:18420"/>
    </ligand>
</feature>
<comment type="catalytic activity">
    <reaction evidence="9">
        <text>(7R,8S)-7,8-diammoniononanoate + CO2 + ATP = (4R,5S)-dethiobiotin + ADP + phosphate + 3 H(+)</text>
        <dbReference type="Rhea" id="RHEA:15805"/>
        <dbReference type="ChEBI" id="CHEBI:15378"/>
        <dbReference type="ChEBI" id="CHEBI:16526"/>
        <dbReference type="ChEBI" id="CHEBI:30616"/>
        <dbReference type="ChEBI" id="CHEBI:43474"/>
        <dbReference type="ChEBI" id="CHEBI:149469"/>
        <dbReference type="ChEBI" id="CHEBI:149473"/>
        <dbReference type="ChEBI" id="CHEBI:456216"/>
        <dbReference type="EC" id="6.3.3.3"/>
    </reaction>
</comment>
<comment type="cofactor">
    <cofactor evidence="9">
        <name>Mg(2+)</name>
        <dbReference type="ChEBI" id="CHEBI:18420"/>
    </cofactor>
</comment>
<dbReference type="UniPathway" id="UPA00078">
    <property type="reaction ID" value="UER00161"/>
</dbReference>
<keyword evidence="7 9" id="KW-0460">Magnesium</keyword>
<evidence type="ECO:0000313" key="10">
    <source>
        <dbReference type="EMBL" id="MBB3106833.1"/>
    </source>
</evidence>
<evidence type="ECO:0000256" key="8">
    <source>
        <dbReference type="ARBA" id="ARBA00047386"/>
    </source>
</evidence>
<feature type="active site" evidence="9">
    <location>
        <position position="37"/>
    </location>
</feature>
<evidence type="ECO:0000256" key="6">
    <source>
        <dbReference type="ARBA" id="ARBA00022840"/>
    </source>
</evidence>
<comment type="function">
    <text evidence="9">Catalyzes a mechanistically unusual reaction, the ATP-dependent insertion of CO2 between the N7 and N8 nitrogen atoms of 7,8-diaminopelargonic acid (DAPA, also called 7,8-diammoniononanoate) to form a ureido ring.</text>
</comment>
<dbReference type="PANTHER" id="PTHR43210:SF2">
    <property type="entry name" value="ATP-DEPENDENT DETHIOBIOTIN SYNTHETASE BIOD 2"/>
    <property type="match status" value="1"/>
</dbReference>
<evidence type="ECO:0000256" key="3">
    <source>
        <dbReference type="ARBA" id="ARBA00022723"/>
    </source>
</evidence>
<gene>
    <name evidence="9" type="primary">bioD</name>
    <name evidence="10" type="ORF">FHS24_001334</name>
</gene>
<comment type="similarity">
    <text evidence="9">Belongs to the dethiobiotin synthetase family.</text>
</comment>
<dbReference type="RefSeq" id="WP_183619918.1">
    <property type="nucleotide sequence ID" value="NZ_CAJHAH010000001.1"/>
</dbReference>
<keyword evidence="4 9" id="KW-0547">Nucleotide-binding</keyword>
<dbReference type="PANTHER" id="PTHR43210">
    <property type="entry name" value="DETHIOBIOTIN SYNTHETASE"/>
    <property type="match status" value="1"/>
</dbReference>
<reference evidence="10 11" key="1">
    <citation type="submission" date="2020-08" db="EMBL/GenBank/DDBJ databases">
        <title>Genomic Encyclopedia of Type Strains, Phase III (KMG-III): the genomes of soil and plant-associated and newly described type strains.</title>
        <authorList>
            <person name="Whitman W."/>
        </authorList>
    </citation>
    <scope>NUCLEOTIDE SEQUENCE [LARGE SCALE GENOMIC DNA]</scope>
    <source>
        <strain evidence="10 11">CECT 5885</strain>
    </source>
</reference>
<feature type="binding site" evidence="9">
    <location>
        <position position="57"/>
    </location>
    <ligand>
        <name>Mg(2+)</name>
        <dbReference type="ChEBI" id="CHEBI:18420"/>
    </ligand>
</feature>
<dbReference type="Pfam" id="PF13500">
    <property type="entry name" value="AAA_26"/>
    <property type="match status" value="1"/>
</dbReference>
<dbReference type="FunFam" id="3.40.50.300:FF:000292">
    <property type="entry name" value="ATP-dependent dethiobiotin synthetase BioD"/>
    <property type="match status" value="1"/>
</dbReference>
<dbReference type="InterPro" id="IPR027417">
    <property type="entry name" value="P-loop_NTPase"/>
</dbReference>
<evidence type="ECO:0000256" key="1">
    <source>
        <dbReference type="ARBA" id="ARBA00022490"/>
    </source>
</evidence>
<dbReference type="GO" id="GO:0042803">
    <property type="term" value="F:protein homodimerization activity"/>
    <property type="evidence" value="ECO:0007669"/>
    <property type="project" value="UniProtKB-ARBA"/>
</dbReference>
<name>A0A839TH20_9GAMM</name>